<evidence type="ECO:0000313" key="3">
    <source>
        <dbReference type="Proteomes" id="UP001214043"/>
    </source>
</evidence>
<keyword evidence="3" id="KW-1185">Reference proteome</keyword>
<dbReference type="AlphaFoldDB" id="A0AAE9ZCX0"/>
<feature type="domain" description="YgjP-like metallopeptidase" evidence="1">
    <location>
        <begin position="31"/>
        <end position="229"/>
    </location>
</feature>
<accession>A0AAE9ZCX0</accession>
<dbReference type="KEGG" id="hfl:PUV54_04325"/>
<dbReference type="PANTHER" id="PTHR30399">
    <property type="entry name" value="UNCHARACTERIZED PROTEIN YGJP"/>
    <property type="match status" value="1"/>
</dbReference>
<dbReference type="GO" id="GO:0008237">
    <property type="term" value="F:metallopeptidase activity"/>
    <property type="evidence" value="ECO:0007669"/>
    <property type="project" value="UniProtKB-KW"/>
</dbReference>
<proteinExistence type="predicted"/>
<dbReference type="EMBL" id="CP118166">
    <property type="protein sequence ID" value="WDI32419.1"/>
    <property type="molecule type" value="Genomic_DNA"/>
</dbReference>
<organism evidence="2 3">
    <name type="scientific">Hyphococcus flavus</name>
    <dbReference type="NCBI Taxonomy" id="1866326"/>
    <lineage>
        <taxon>Bacteria</taxon>
        <taxon>Pseudomonadati</taxon>
        <taxon>Pseudomonadota</taxon>
        <taxon>Alphaproteobacteria</taxon>
        <taxon>Parvularculales</taxon>
        <taxon>Parvularculaceae</taxon>
        <taxon>Hyphococcus</taxon>
    </lineage>
</organism>
<keyword evidence="2" id="KW-0645">Protease</keyword>
<dbReference type="PANTHER" id="PTHR30399:SF1">
    <property type="entry name" value="UTP PYROPHOSPHATASE"/>
    <property type="match status" value="1"/>
</dbReference>
<dbReference type="Proteomes" id="UP001214043">
    <property type="component" value="Chromosome"/>
</dbReference>
<reference evidence="2" key="1">
    <citation type="submission" date="2023-02" db="EMBL/GenBank/DDBJ databases">
        <title>Genome sequence of Hyphococcus flavus.</title>
        <authorList>
            <person name="Rong J.-C."/>
            <person name="Zhao Q."/>
            <person name="Yi M."/>
            <person name="Wu J.-Y."/>
        </authorList>
    </citation>
    <scope>NUCLEOTIDE SEQUENCE</scope>
    <source>
        <strain evidence="2">MCCC 1K03223</strain>
    </source>
</reference>
<dbReference type="Pfam" id="PF01863">
    <property type="entry name" value="YgjP-like"/>
    <property type="match status" value="1"/>
</dbReference>
<name>A0AAE9ZCX0_9PROT</name>
<gene>
    <name evidence="2" type="ORF">PUV54_04325</name>
</gene>
<dbReference type="CDD" id="cd07344">
    <property type="entry name" value="M48_yhfN_like"/>
    <property type="match status" value="1"/>
</dbReference>
<dbReference type="InterPro" id="IPR002725">
    <property type="entry name" value="YgjP-like_metallopeptidase"/>
</dbReference>
<dbReference type="Gene3D" id="3.30.2010.10">
    <property type="entry name" value="Metalloproteases ('zincins'), catalytic domain"/>
    <property type="match status" value="1"/>
</dbReference>
<dbReference type="RefSeq" id="WP_274494340.1">
    <property type="nucleotide sequence ID" value="NZ_CP118166.1"/>
</dbReference>
<sequence length="243" mass="27562">MSASHTTRTEINIREQSTPLIVRVNRRAKQLILKVDPIAGEILATAPSKRAIPEAIRFAQDRIDWIAEQLSDSLRGRPFSADMRIPFAGIEHIILNDPSSRRSVQVDAELIPAIRVGGQPEHLNRRVSDWLKREARKRITHKADEYCRALGKERRRINIRDTRTRWGSCSSEGVLSFSWRLILAPPDILDYVVAHECAHLIHMNHSPAFWRVVRQLGVDARAAATWLDQQGPALFSYGVAENG</sequence>
<protein>
    <submittedName>
        <fullName evidence="2">SprT family zinc-dependent metalloprotease</fullName>
    </submittedName>
</protein>
<dbReference type="InterPro" id="IPR053136">
    <property type="entry name" value="UTP_pyrophosphatase-like"/>
</dbReference>
<evidence type="ECO:0000313" key="2">
    <source>
        <dbReference type="EMBL" id="WDI32419.1"/>
    </source>
</evidence>
<evidence type="ECO:0000259" key="1">
    <source>
        <dbReference type="Pfam" id="PF01863"/>
    </source>
</evidence>
<keyword evidence="2" id="KW-0482">Metalloprotease</keyword>
<keyword evidence="2" id="KW-0378">Hydrolase</keyword>